<name>A0A224Y6V3_9ACAR</name>
<organism evidence="1">
    <name type="scientific">Rhipicephalus zambeziensis</name>
    <dbReference type="NCBI Taxonomy" id="60191"/>
    <lineage>
        <taxon>Eukaryota</taxon>
        <taxon>Metazoa</taxon>
        <taxon>Ecdysozoa</taxon>
        <taxon>Arthropoda</taxon>
        <taxon>Chelicerata</taxon>
        <taxon>Arachnida</taxon>
        <taxon>Acari</taxon>
        <taxon>Parasitiformes</taxon>
        <taxon>Ixodida</taxon>
        <taxon>Ixodoidea</taxon>
        <taxon>Ixodidae</taxon>
        <taxon>Rhipicephalinae</taxon>
        <taxon>Rhipicephalus</taxon>
        <taxon>Rhipicephalus</taxon>
    </lineage>
</organism>
<evidence type="ECO:0000313" key="1">
    <source>
        <dbReference type="EMBL" id="MAA13328.1"/>
    </source>
</evidence>
<protein>
    <submittedName>
        <fullName evidence="1">Uncharacterized protein</fullName>
    </submittedName>
</protein>
<reference evidence="1" key="1">
    <citation type="journal article" date="2017" name="Parasit. Vectors">
        <title>Sialotranscriptomics of Rhipicephalus zambeziensis reveals intricate expression profiles of secretory proteins and suggests tight temporal transcriptional regulation during blood-feeding.</title>
        <authorList>
            <person name="de Castro M.H."/>
            <person name="de Klerk D."/>
            <person name="Pienaar R."/>
            <person name="Rees D.J.G."/>
            <person name="Mans B.J."/>
        </authorList>
    </citation>
    <scope>NUCLEOTIDE SEQUENCE</scope>
    <source>
        <tissue evidence="1">Salivary glands</tissue>
    </source>
</reference>
<accession>A0A224Y6V3</accession>
<dbReference type="EMBL" id="GFPF01002182">
    <property type="protein sequence ID" value="MAA13328.1"/>
    <property type="molecule type" value="Transcribed_RNA"/>
</dbReference>
<dbReference type="AlphaFoldDB" id="A0A224Y6V3"/>
<proteinExistence type="predicted"/>
<sequence>MLLTRPHTTRPSLNPHRLICALPQSPAGHSAVIWKTLKTLLELMLRNFVGDCCISTALAWSSSRAATPPHPAMCSNGYPSVCHTRAVFISSTSQHPSVDHSDTGPPSHPRTPNSASVYWRGYTHGGCFFGVLDCVQAPQDTQRALGGTLIGDALLLFLKVHRHSRTPNSALGYWRWSNRRRCFVSVLDVGVLMCRGQLFLIIKYFQAPCLCS</sequence>